<protein>
    <submittedName>
        <fullName evidence="2">Uncharacterized protein</fullName>
    </submittedName>
</protein>
<feature type="compositionally biased region" description="Low complexity" evidence="1">
    <location>
        <begin position="300"/>
        <end position="312"/>
    </location>
</feature>
<gene>
    <name evidence="2" type="ORF">N7G274_005553</name>
</gene>
<comment type="caution">
    <text evidence="2">The sequence shown here is derived from an EMBL/GenBank/DDBJ whole genome shotgun (WGS) entry which is preliminary data.</text>
</comment>
<dbReference type="Proteomes" id="UP001590950">
    <property type="component" value="Unassembled WGS sequence"/>
</dbReference>
<feature type="compositionally biased region" description="Basic and acidic residues" evidence="1">
    <location>
        <begin position="449"/>
        <end position="478"/>
    </location>
</feature>
<feature type="compositionally biased region" description="Basic residues" evidence="1">
    <location>
        <begin position="342"/>
        <end position="354"/>
    </location>
</feature>
<feature type="region of interest" description="Disordered" evidence="1">
    <location>
        <begin position="273"/>
        <end position="382"/>
    </location>
</feature>
<feature type="region of interest" description="Disordered" evidence="1">
    <location>
        <begin position="449"/>
        <end position="487"/>
    </location>
</feature>
<name>A0ABR4A8D8_9LECA</name>
<keyword evidence="3" id="KW-1185">Reference proteome</keyword>
<evidence type="ECO:0000313" key="2">
    <source>
        <dbReference type="EMBL" id="KAL2041769.1"/>
    </source>
</evidence>
<evidence type="ECO:0000313" key="3">
    <source>
        <dbReference type="Proteomes" id="UP001590950"/>
    </source>
</evidence>
<proteinExistence type="predicted"/>
<evidence type="ECO:0000256" key="1">
    <source>
        <dbReference type="SAM" id="MobiDB-lite"/>
    </source>
</evidence>
<organism evidence="2 3">
    <name type="scientific">Stereocaulon virgatum</name>
    <dbReference type="NCBI Taxonomy" id="373712"/>
    <lineage>
        <taxon>Eukaryota</taxon>
        <taxon>Fungi</taxon>
        <taxon>Dikarya</taxon>
        <taxon>Ascomycota</taxon>
        <taxon>Pezizomycotina</taxon>
        <taxon>Lecanoromycetes</taxon>
        <taxon>OSLEUM clade</taxon>
        <taxon>Lecanoromycetidae</taxon>
        <taxon>Lecanorales</taxon>
        <taxon>Lecanorineae</taxon>
        <taxon>Stereocaulaceae</taxon>
        <taxon>Stereocaulon</taxon>
    </lineage>
</organism>
<dbReference type="EMBL" id="JBEFKJ010000016">
    <property type="protein sequence ID" value="KAL2041769.1"/>
    <property type="molecule type" value="Genomic_DNA"/>
</dbReference>
<sequence>MHTHRLSDVIYLLVSNSNYSRITATTPSISSPREQNKFGPAQEEFQPEDLFQQSLSNNFSRTGLASYNPRTTVNPSDLVARRGKRSSTAIIATSSSALVEIPEQDLNITVSQPSVQSQVHSLANPALVTSFTDLKDTNSHDILSQPYPARQNGVGLTNSDLEQAAIALHKPRVSSTVTDKASSQISVAQISISDARKITMAKQRAPRPEKRHLVRWSDELDKKLLLAIQSKCNQRHILLPWDAIGKLMGEHISGGAVIQHLAKLRTRMVSQGLDVPPPLRRGGGPSIPARLKTASKITPSKRATARAATTKSGRGKKAVIETSDDDNHYSDSDAEYGEPTVKRTKTTSKGKGRRKVEDSDDEVETPTKRGKLSQGLGGESKMLGKGCEEAADLGDDAQQDGEEMVAAGAPFLSLVNDSPEKDQTGHKCVQRAESLVVTLPFAKQIKDTIKSEEASSMKDGDSRAAHDDPNEASSDHAMAHTGGPPIQTDIAFAHTALPSNAASYGSHHNAHVMFPPNIHQRTQSDMTYIEQDLFSPGPRPDDNHFSSIIHDQHTQYPAGFEDFGGANRGRGDLPVIPNLWQSSEVGVYNDDNISAHFENAWDEARSPCFQDSFHGHSSSIPQCSTTYHGHSNTNRPHIVTTVPDTVYPSVIPAGGDYSSAGGLTVEKTPSSEEAGYTHDSWPVQNDMSAEGYGVNHETDDMFAAVGDEEEYDHEYSG</sequence>
<reference evidence="2 3" key="1">
    <citation type="submission" date="2024-09" db="EMBL/GenBank/DDBJ databases">
        <title>Rethinking Asexuality: The Enigmatic Case of Functional Sexual Genes in Lepraria (Stereocaulaceae).</title>
        <authorList>
            <person name="Doellman M."/>
            <person name="Sun Y."/>
            <person name="Barcenas-Pena A."/>
            <person name="Lumbsch H.T."/>
            <person name="Grewe F."/>
        </authorList>
    </citation>
    <scope>NUCLEOTIDE SEQUENCE [LARGE SCALE GENOMIC DNA]</scope>
    <source>
        <strain evidence="2 3">Mercado 3170</strain>
    </source>
</reference>
<accession>A0ABR4A8D8</accession>
<feature type="region of interest" description="Disordered" evidence="1">
    <location>
        <begin position="662"/>
        <end position="683"/>
    </location>
</feature>